<organism evidence="1 2">
    <name type="scientific">Mucilaginibacter lappiensis</name>
    <dbReference type="NCBI Taxonomy" id="354630"/>
    <lineage>
        <taxon>Bacteria</taxon>
        <taxon>Pseudomonadati</taxon>
        <taxon>Bacteroidota</taxon>
        <taxon>Sphingobacteriia</taxon>
        <taxon>Sphingobacteriales</taxon>
        <taxon>Sphingobacteriaceae</taxon>
        <taxon>Mucilaginibacter</taxon>
    </lineage>
</organism>
<reference evidence="1 2" key="1">
    <citation type="submission" date="2020-08" db="EMBL/GenBank/DDBJ databases">
        <title>Genomic Encyclopedia of Type Strains, Phase IV (KMG-V): Genome sequencing to study the core and pangenomes of soil and plant-associated prokaryotes.</title>
        <authorList>
            <person name="Whitman W."/>
        </authorList>
    </citation>
    <scope>NUCLEOTIDE SEQUENCE [LARGE SCALE GENOMIC DNA]</scope>
    <source>
        <strain evidence="1 2">ANJLi2</strain>
    </source>
</reference>
<sequence length="848" mass="92873">MAEDEIPAIIELPGTLHCPIGAYIIYRGQKYTVNTIPSPQMTGDASGLKYTYNITFEAELYKLYNKKFKHLNNKTFTFYGDLSSLAYLVVDNINSIDSGWSVGFCDNLGLKSVNFDKHNCRTALDTIAEAFSCEWYMSGIGKTINFVKQAGSLTTLVFKYGRGNGLYSLGYQYQNDENIVTRAFGYGSSRNLPKNYRNGATELMFDGFYIDGNVDLYGVREGDYVNEDIYPKIDGHVTAVSAYDPNATAFTITDSGLAFDLNTYFTSDTPKVGFTSGQLQGQEFEILSYNKATKIIKLKVATDAANNTLPSDVIRPVVGDTYTLFDMDLPTECLTAAQLQLKDETQAWSNENKVPRVLYNLELDPLYARANNIMLKPGDKITVQHDALGINALIRVTSISYPVNFPNVITPNTKITATIANFIPYTTTERVISDTIDNQHDIKVVNRTSAEKARLNALNLKKLQSRIFNPDGTLFTGTDSLVAGMATFGYDSQNFNLNNVTFSPNHGADVNALTISGGQLIHRIYKIDGLGYTWTVEPNEWTGLNPAKFYYVYAKCSKVALTGTWEISETPVNANDIVGYYAFNVGILYEVNTDGYRDFEFTKGMTYIVGDQITTGRIKDITGQNYFDLNAGEFNLGDSDNGLDWNITKPATLTIRGFTVAKVVQVGSAGLINARISGITDKGSQSIRFAAGANDEFKVLDDGSMVATKGNIGNWTISQNGLVNTENKDAQIRQIRTFPDGKIKEASIGTGISNTFNTVAVFRNEEPSGEQNVAAYFNAQGGGGAGADILKNIAVWIDNGTLYIGGDVVSGGAPGQSFIQVYKGADGNNYFNEFRNGISIRKGPGTGS</sequence>
<comment type="caution">
    <text evidence="1">The sequence shown here is derived from an EMBL/GenBank/DDBJ whole genome shotgun (WGS) entry which is preliminary data.</text>
</comment>
<dbReference type="EMBL" id="JACHCB010000005">
    <property type="protein sequence ID" value="MBB6109704.1"/>
    <property type="molecule type" value="Genomic_DNA"/>
</dbReference>
<dbReference type="RefSeq" id="WP_175614095.1">
    <property type="nucleotide sequence ID" value="NZ_FTMG01000005.1"/>
</dbReference>
<dbReference type="Proteomes" id="UP000541583">
    <property type="component" value="Unassembled WGS sequence"/>
</dbReference>
<evidence type="ECO:0000313" key="2">
    <source>
        <dbReference type="Proteomes" id="UP000541583"/>
    </source>
</evidence>
<proteinExistence type="predicted"/>
<evidence type="ECO:0000313" key="1">
    <source>
        <dbReference type="EMBL" id="MBB6109704.1"/>
    </source>
</evidence>
<keyword evidence="2" id="KW-1185">Reference proteome</keyword>
<evidence type="ECO:0008006" key="3">
    <source>
        <dbReference type="Google" id="ProtNLM"/>
    </source>
</evidence>
<accession>A0ABR6PIW0</accession>
<protein>
    <recommendedName>
        <fullName evidence="3">Prophage tail endopeptidase domain-containing protein</fullName>
    </recommendedName>
</protein>
<name>A0ABR6PIW0_9SPHI</name>
<gene>
    <name evidence="1" type="ORF">HDF23_002453</name>
</gene>